<keyword evidence="5" id="KW-0723">Serine/threonine-protein kinase</keyword>
<dbReference type="PROSITE" id="PS00108">
    <property type="entry name" value="PROTEIN_KINASE_ST"/>
    <property type="match status" value="1"/>
</dbReference>
<dbReference type="InterPro" id="IPR011009">
    <property type="entry name" value="Kinase-like_dom_sf"/>
</dbReference>
<evidence type="ECO:0000259" key="4">
    <source>
        <dbReference type="PROSITE" id="PS50011"/>
    </source>
</evidence>
<dbReference type="AlphaFoldDB" id="A0A921HNZ7"/>
<dbReference type="Pfam" id="PF00069">
    <property type="entry name" value="Pkinase"/>
    <property type="match status" value="1"/>
</dbReference>
<feature type="domain" description="Protein kinase" evidence="4">
    <location>
        <begin position="12"/>
        <end position="271"/>
    </location>
</feature>
<comment type="similarity">
    <text evidence="1">Belongs to the protein kinase superfamily. STE Ser/Thr protein kinase family. STE20 subfamily.</text>
</comment>
<keyword evidence="3" id="KW-0067">ATP-binding</keyword>
<keyword evidence="5" id="KW-0808">Transferase</keyword>
<keyword evidence="5" id="KW-0418">Kinase</keyword>
<comment type="caution">
    <text evidence="5">The sequence shown here is derived from an EMBL/GenBank/DDBJ whole genome shotgun (WGS) entry which is preliminary data.</text>
</comment>
<organism evidence="5 6">
    <name type="scientific">Megamonas hypermegale</name>
    <dbReference type="NCBI Taxonomy" id="158847"/>
    <lineage>
        <taxon>Bacteria</taxon>
        <taxon>Bacillati</taxon>
        <taxon>Bacillota</taxon>
        <taxon>Negativicutes</taxon>
        <taxon>Selenomonadales</taxon>
        <taxon>Selenomonadaceae</taxon>
        <taxon>Megamonas</taxon>
    </lineage>
</organism>
<dbReference type="PANTHER" id="PTHR45832">
    <property type="entry name" value="SERINE/THREONINE-PROTEIN KINASE SAMKA-RELATED-RELATED"/>
    <property type="match status" value="1"/>
</dbReference>
<dbReference type="Proteomes" id="UP000780768">
    <property type="component" value="Unassembled WGS sequence"/>
</dbReference>
<name>A0A921HNZ7_9FIRM</name>
<reference evidence="5" key="2">
    <citation type="submission" date="2021-09" db="EMBL/GenBank/DDBJ databases">
        <authorList>
            <person name="Gilroy R."/>
        </authorList>
    </citation>
    <scope>NUCLEOTIDE SEQUENCE</scope>
    <source>
        <strain evidence="5">7318</strain>
    </source>
</reference>
<proteinExistence type="inferred from homology"/>
<evidence type="ECO:0000256" key="1">
    <source>
        <dbReference type="ARBA" id="ARBA00008874"/>
    </source>
</evidence>
<evidence type="ECO:0000256" key="2">
    <source>
        <dbReference type="ARBA" id="ARBA00022741"/>
    </source>
</evidence>
<gene>
    <name evidence="5" type="ORF">K8V65_03850</name>
</gene>
<reference evidence="5" key="1">
    <citation type="journal article" date="2021" name="PeerJ">
        <title>Extensive microbial diversity within the chicken gut microbiome revealed by metagenomics and culture.</title>
        <authorList>
            <person name="Gilroy R."/>
            <person name="Ravi A."/>
            <person name="Getino M."/>
            <person name="Pursley I."/>
            <person name="Horton D.L."/>
            <person name="Alikhan N.F."/>
            <person name="Baker D."/>
            <person name="Gharbi K."/>
            <person name="Hall N."/>
            <person name="Watson M."/>
            <person name="Adriaenssens E.M."/>
            <person name="Foster-Nyarko E."/>
            <person name="Jarju S."/>
            <person name="Secka A."/>
            <person name="Antonio M."/>
            <person name="Oren A."/>
            <person name="Chaudhuri R.R."/>
            <person name="La Ragione R."/>
            <person name="Hildebrand F."/>
            <person name="Pallen M.J."/>
        </authorList>
    </citation>
    <scope>NUCLEOTIDE SEQUENCE</scope>
    <source>
        <strain evidence="5">7318</strain>
    </source>
</reference>
<keyword evidence="2" id="KW-0547">Nucleotide-binding</keyword>
<dbReference type="InterPro" id="IPR051931">
    <property type="entry name" value="PAK3-like"/>
</dbReference>
<dbReference type="PANTHER" id="PTHR45832:SF22">
    <property type="entry name" value="SERINE_THREONINE-PROTEIN KINASE SAMKA-RELATED"/>
    <property type="match status" value="1"/>
</dbReference>
<dbReference type="SMART" id="SM00220">
    <property type="entry name" value="S_TKc"/>
    <property type="match status" value="1"/>
</dbReference>
<dbReference type="PROSITE" id="PS50011">
    <property type="entry name" value="PROTEIN_KINASE_DOM"/>
    <property type="match status" value="1"/>
</dbReference>
<dbReference type="InterPro" id="IPR000719">
    <property type="entry name" value="Prot_kinase_dom"/>
</dbReference>
<dbReference type="EMBL" id="DYVR01000102">
    <property type="protein sequence ID" value="HJF84775.1"/>
    <property type="molecule type" value="Genomic_DNA"/>
</dbReference>
<evidence type="ECO:0000256" key="3">
    <source>
        <dbReference type="ARBA" id="ARBA00022840"/>
    </source>
</evidence>
<protein>
    <submittedName>
        <fullName evidence="5">Serine/threonine protein kinase</fullName>
    </submittedName>
</protein>
<dbReference type="GO" id="GO:0004674">
    <property type="term" value="F:protein serine/threonine kinase activity"/>
    <property type="evidence" value="ECO:0007669"/>
    <property type="project" value="UniProtKB-KW"/>
</dbReference>
<dbReference type="Gene3D" id="1.10.510.10">
    <property type="entry name" value="Transferase(Phosphotransferase) domain 1"/>
    <property type="match status" value="1"/>
</dbReference>
<dbReference type="InterPro" id="IPR008271">
    <property type="entry name" value="Ser/Thr_kinase_AS"/>
</dbReference>
<sequence length="524" mass="62034">MSDKARLFLRTCTKITELKNSEKSRIVLVYSRITGQVYVVKYLESEKLENLYALYVSLQRLNCRLLPRMNYVYRDGSQLIVIEEFINGRTLENLLSGGEYFSDERIRNILLQMCEGLSLLHKKDIIHQDIKPSNIILTSDDIVKLIDFDVARTYKYGREQNTQYFGTKGYAAPEQYGWGQTDRRADIYALGITMQLLKPQSGLLQRIVRKMLQFDPNNRYQSVDEIIAELNGEYKYAFYSLPLNEIEIMLKDKLVSFRPPMPEQQKDYAFNKNDIDMSFPISLVNSYEFETHEQALQVAMEEFEQIMFAHIDEYIMDTLDFYKAYSLQKYCVYQENDRNYYYNINKKVEKIIGEVEAKFRLNLPDYLKRFECIPTYTNFAGSEDRRNFHLWQLKHIEETNYTAEIRQNFFNRTMANTAQRFIAYADEILHTKIAIDENRIIRTEGGKRKIATAYRFNIDDVCLKFMEEILNSTQKVLEDNPTLREDVEGLIRKSYLPELKSALKEKMQEIMEFLQQNSKTEKAY</sequence>
<accession>A0A921HNZ7</accession>
<evidence type="ECO:0000313" key="6">
    <source>
        <dbReference type="Proteomes" id="UP000780768"/>
    </source>
</evidence>
<dbReference type="GO" id="GO:0005524">
    <property type="term" value="F:ATP binding"/>
    <property type="evidence" value="ECO:0007669"/>
    <property type="project" value="UniProtKB-KW"/>
</dbReference>
<dbReference type="SUPFAM" id="SSF56112">
    <property type="entry name" value="Protein kinase-like (PK-like)"/>
    <property type="match status" value="1"/>
</dbReference>
<dbReference type="CDD" id="cd14014">
    <property type="entry name" value="STKc_PknB_like"/>
    <property type="match status" value="1"/>
</dbReference>
<evidence type="ECO:0000313" key="5">
    <source>
        <dbReference type="EMBL" id="HJF84775.1"/>
    </source>
</evidence>